<feature type="compositionally biased region" description="Low complexity" evidence="1">
    <location>
        <begin position="422"/>
        <end position="439"/>
    </location>
</feature>
<feature type="region of interest" description="Disordered" evidence="1">
    <location>
        <begin position="386"/>
        <end position="442"/>
    </location>
</feature>
<evidence type="ECO:0000313" key="3">
    <source>
        <dbReference type="Proteomes" id="UP000054018"/>
    </source>
</evidence>
<dbReference type="Proteomes" id="UP000054018">
    <property type="component" value="Unassembled WGS sequence"/>
</dbReference>
<keyword evidence="3" id="KW-1185">Reference proteome</keyword>
<reference evidence="3" key="2">
    <citation type="submission" date="2015-01" db="EMBL/GenBank/DDBJ databases">
        <title>Evolutionary Origins and Diversification of the Mycorrhizal Mutualists.</title>
        <authorList>
            <consortium name="DOE Joint Genome Institute"/>
            <consortium name="Mycorrhizal Genomics Consortium"/>
            <person name="Kohler A."/>
            <person name="Kuo A."/>
            <person name="Nagy L.G."/>
            <person name="Floudas D."/>
            <person name="Copeland A."/>
            <person name="Barry K.W."/>
            <person name="Cichocki N."/>
            <person name="Veneault-Fourrey C."/>
            <person name="LaButti K."/>
            <person name="Lindquist E.A."/>
            <person name="Lipzen A."/>
            <person name="Lundell T."/>
            <person name="Morin E."/>
            <person name="Murat C."/>
            <person name="Riley R."/>
            <person name="Ohm R."/>
            <person name="Sun H."/>
            <person name="Tunlid A."/>
            <person name="Henrissat B."/>
            <person name="Grigoriev I.V."/>
            <person name="Hibbett D.S."/>
            <person name="Martin F."/>
        </authorList>
    </citation>
    <scope>NUCLEOTIDE SEQUENCE [LARGE SCALE GENOMIC DNA]</scope>
    <source>
        <strain evidence="3">441</strain>
    </source>
</reference>
<gene>
    <name evidence="2" type="ORF">PISMIDRAFT_679577</name>
</gene>
<accession>A0A0C9Z293</accession>
<organism evidence="2 3">
    <name type="scientific">Pisolithus microcarpus 441</name>
    <dbReference type="NCBI Taxonomy" id="765257"/>
    <lineage>
        <taxon>Eukaryota</taxon>
        <taxon>Fungi</taxon>
        <taxon>Dikarya</taxon>
        <taxon>Basidiomycota</taxon>
        <taxon>Agaricomycotina</taxon>
        <taxon>Agaricomycetes</taxon>
        <taxon>Agaricomycetidae</taxon>
        <taxon>Boletales</taxon>
        <taxon>Sclerodermatineae</taxon>
        <taxon>Pisolithaceae</taxon>
        <taxon>Pisolithus</taxon>
    </lineage>
</organism>
<proteinExistence type="predicted"/>
<evidence type="ECO:0000313" key="2">
    <source>
        <dbReference type="EMBL" id="KIK23166.1"/>
    </source>
</evidence>
<dbReference type="EMBL" id="KN833729">
    <property type="protein sequence ID" value="KIK23166.1"/>
    <property type="molecule type" value="Genomic_DNA"/>
</dbReference>
<dbReference type="STRING" id="765257.A0A0C9Z293"/>
<protein>
    <recommendedName>
        <fullName evidence="4">C2 domain-containing protein</fullName>
    </recommendedName>
</protein>
<sequence>MSDSFQDVYAKYLQHADYGYPLRMPEPMSTLPQNYQDSGLEIGDVGIVDNRGQFDVLFNICKRSDNLLHDTHGVPKNFQPVQHGDVKSSDNAICAGPIHSHGIKRVLKPNKPRPVDYEFDSSTRAGAILILPHGAVSAELLSPERFRKLAAENALDWYEFARQRYGIQQLDRSLYLITGFYKARSWSLGSFSNPSDDTGKILARKDDNNPDVYILEFNFSADCRHSRGSEKSGSINQTVFITGFKITVSSWLPDPVVLRVTESQTTWTMLVCLFKTFLNRLCSFSGVYERLATISVEHSPQLSQPFHPSDIINRFLLKKNPNARVAITHDNQWMEMMKEGLTHEELLQDDRLETFLSRCYTISVESERENTAVFLQGIADGTTGSISSVVDPRDLSPELEVSDSPVSELDVSSPPTSELEFSLPTTPEPEVSSPPNSELEYSRPLTPSLDCPCIVITRIRAQNIPSGLKRIPVGFYVLVQFDGYQRRTQNKPMRLNDSGIEWEDEIPLPSRAFGKFRFTIYASFELEPMLGSGEALYTSESPAEEFVGGTYLITFSPAELVTRVPNPSLLITLGRWYSNHLAIASSGNDSDLSSEESSALVRETNLGQEALLRYHNEYRRDDLQNAVQHFECAWQSCPLTHRCCAAVLVNFAKAKSISYHTDPTSANLEEVIRLYRQAHNRRPPGHSDRPATLLQLAQTLLFHYEKQGYDESVADEIRELMTEFQCFSRDSHERRAADLLLETLERYRAVNSGDLAELDGLVQKLEDSARVPPDGYFDISQRLINLSTALWRRYEKRGVLDDLNRSLDINKQALQVLPARDPGRLPCLRTLGAALWRLFELRRDLSYLRELIALDEEALQLILEGHPEHPYWATNYKGHHAEMLEYFGNVAFAA</sequence>
<name>A0A0C9Z293_9AGAM</name>
<dbReference type="AlphaFoldDB" id="A0A0C9Z293"/>
<evidence type="ECO:0008006" key="4">
    <source>
        <dbReference type="Google" id="ProtNLM"/>
    </source>
</evidence>
<dbReference type="HOGENOM" id="CLU_322635_0_0_1"/>
<dbReference type="OrthoDB" id="2690880at2759"/>
<evidence type="ECO:0000256" key="1">
    <source>
        <dbReference type="SAM" id="MobiDB-lite"/>
    </source>
</evidence>
<reference evidence="2 3" key="1">
    <citation type="submission" date="2014-04" db="EMBL/GenBank/DDBJ databases">
        <authorList>
            <consortium name="DOE Joint Genome Institute"/>
            <person name="Kuo A."/>
            <person name="Kohler A."/>
            <person name="Costa M.D."/>
            <person name="Nagy L.G."/>
            <person name="Floudas D."/>
            <person name="Copeland A."/>
            <person name="Barry K.W."/>
            <person name="Cichocki N."/>
            <person name="Veneault-Fourrey C."/>
            <person name="LaButti K."/>
            <person name="Lindquist E.A."/>
            <person name="Lipzen A."/>
            <person name="Lundell T."/>
            <person name="Morin E."/>
            <person name="Murat C."/>
            <person name="Sun H."/>
            <person name="Tunlid A."/>
            <person name="Henrissat B."/>
            <person name="Grigoriev I.V."/>
            <person name="Hibbett D.S."/>
            <person name="Martin F."/>
            <person name="Nordberg H.P."/>
            <person name="Cantor M.N."/>
            <person name="Hua S.X."/>
        </authorList>
    </citation>
    <scope>NUCLEOTIDE SEQUENCE [LARGE SCALE GENOMIC DNA]</scope>
    <source>
        <strain evidence="2 3">441</strain>
    </source>
</reference>